<accession>A0A1L7RMG6</accession>
<name>A0A1L7RMG6_9ACTO</name>
<gene>
    <name evidence="2" type="ORF">AAM4_1548</name>
</gene>
<reference evidence="2" key="1">
    <citation type="submission" date="2014-07" db="EMBL/GenBank/DDBJ databases">
        <authorList>
            <person name="Zhang J.E."/>
            <person name="Yang H."/>
            <person name="Guo J."/>
            <person name="Deng Z."/>
            <person name="Luo H."/>
            <person name="Luo M."/>
            <person name="Zhao B."/>
        </authorList>
    </citation>
    <scope>NUCLEOTIDE SEQUENCE</scope>
    <source>
        <strain evidence="2">AM4</strain>
    </source>
</reference>
<evidence type="ECO:0000313" key="2">
    <source>
        <dbReference type="EMBL" id="CED91380.1"/>
    </source>
</evidence>
<organism evidence="2">
    <name type="scientific">Actinomyces succiniciruminis</name>
    <dbReference type="NCBI Taxonomy" id="1522002"/>
    <lineage>
        <taxon>Bacteria</taxon>
        <taxon>Bacillati</taxon>
        <taxon>Actinomycetota</taxon>
        <taxon>Actinomycetes</taxon>
        <taxon>Actinomycetales</taxon>
        <taxon>Actinomycetaceae</taxon>
        <taxon>Actinomyces</taxon>
    </lineage>
</organism>
<protein>
    <submittedName>
        <fullName evidence="2">TIGR03089 protein</fullName>
    </submittedName>
</protein>
<feature type="region of interest" description="Disordered" evidence="1">
    <location>
        <begin position="188"/>
        <end position="210"/>
    </location>
</feature>
<sequence>MIRNTTHPHDPLADLLPTAADADRAWLVWYAPGERVELTGRVLNMWQCKIAHLLAEEAPAVGAEAYPLVQLSLGAHWRTVTWCCGTWLAGGTVTFDAPADVSVAFTPEELDADAQLQVLVPRAALAMRWPGELPPLVLDGVADVMGYADSFTAPAVDGARTAFRADATQASGTPAGISRAALVAGLAESSNPTDAPGAAEHASAAGTRPRAALVRSDTALEAMRGVLAAWRNGLTAVLVSPDADAELTQTAARQEGT</sequence>
<dbReference type="EMBL" id="LK995501">
    <property type="protein sequence ID" value="CED91380.1"/>
    <property type="molecule type" value="Genomic_DNA"/>
</dbReference>
<evidence type="ECO:0000256" key="1">
    <source>
        <dbReference type="SAM" id="MobiDB-lite"/>
    </source>
</evidence>
<dbReference type="NCBIfam" id="TIGR03089">
    <property type="entry name" value="TIGR03089 family protein"/>
    <property type="match status" value="1"/>
</dbReference>
<feature type="compositionally biased region" description="Low complexity" evidence="1">
    <location>
        <begin position="195"/>
        <end position="205"/>
    </location>
</feature>
<dbReference type="InterPro" id="IPR017523">
    <property type="entry name" value="Rv3268"/>
</dbReference>
<dbReference type="RefSeq" id="WP_244671581.1">
    <property type="nucleotide sequence ID" value="NZ_LK995501.1"/>
</dbReference>
<proteinExistence type="predicted"/>
<dbReference type="AlphaFoldDB" id="A0A1L7RMG6"/>